<dbReference type="Pfam" id="PF02770">
    <property type="entry name" value="Acyl-CoA_dh_M"/>
    <property type="match status" value="1"/>
</dbReference>
<evidence type="ECO:0000256" key="9">
    <source>
        <dbReference type="SAM" id="MobiDB-lite"/>
    </source>
</evidence>
<dbReference type="GO" id="GO:0003995">
    <property type="term" value="F:acyl-CoA dehydrogenase activity"/>
    <property type="evidence" value="ECO:0007669"/>
    <property type="project" value="InterPro"/>
</dbReference>
<evidence type="ECO:0000313" key="14">
    <source>
        <dbReference type="Proteomes" id="UP000013525"/>
    </source>
</evidence>
<dbReference type="GO" id="GO:0050660">
    <property type="term" value="F:flavin adenine dinucleotide binding"/>
    <property type="evidence" value="ECO:0007669"/>
    <property type="project" value="InterPro"/>
</dbReference>
<comment type="cofactor">
    <cofactor evidence="1 8">
        <name>FAD</name>
        <dbReference type="ChEBI" id="CHEBI:57692"/>
    </cofactor>
</comment>
<comment type="similarity">
    <text evidence="2 8">Belongs to the acyl-CoA dehydrogenase family.</text>
</comment>
<dbReference type="InterPro" id="IPR013786">
    <property type="entry name" value="AcylCoA_DH/ox_N"/>
</dbReference>
<dbReference type="PATRIC" id="fig|1273125.3.peg.3213"/>
<dbReference type="PANTHER" id="PTHR43884">
    <property type="entry name" value="ACYL-COA DEHYDROGENASE"/>
    <property type="match status" value="1"/>
</dbReference>
<organism evidence="13 14">
    <name type="scientific">Rhodococcus rhodnii LMG 5362</name>
    <dbReference type="NCBI Taxonomy" id="1273125"/>
    <lineage>
        <taxon>Bacteria</taxon>
        <taxon>Bacillati</taxon>
        <taxon>Actinomycetota</taxon>
        <taxon>Actinomycetes</taxon>
        <taxon>Mycobacteriales</taxon>
        <taxon>Nocardiaceae</taxon>
        <taxon>Rhodococcus</taxon>
    </lineage>
</organism>
<evidence type="ECO:0000256" key="8">
    <source>
        <dbReference type="RuleBase" id="RU362125"/>
    </source>
</evidence>
<dbReference type="InterPro" id="IPR006089">
    <property type="entry name" value="Acyl-CoA_DH_CS"/>
</dbReference>
<dbReference type="Pfam" id="PF00441">
    <property type="entry name" value="Acyl-CoA_dh_1"/>
    <property type="match status" value="1"/>
</dbReference>
<dbReference type="InterPro" id="IPR009075">
    <property type="entry name" value="AcylCo_DH/oxidase_C"/>
</dbReference>
<comment type="caution">
    <text evidence="13">The sequence shown here is derived from an EMBL/GenBank/DDBJ whole genome shotgun (WGS) entry which is preliminary data.</text>
</comment>
<feature type="domain" description="Acyl-CoA dehydrogenase/oxidase C-terminal" evidence="10">
    <location>
        <begin position="284"/>
        <end position="434"/>
    </location>
</feature>
<evidence type="ECO:0000256" key="1">
    <source>
        <dbReference type="ARBA" id="ARBA00001974"/>
    </source>
</evidence>
<dbReference type="Gene3D" id="1.10.540.10">
    <property type="entry name" value="Acyl-CoA dehydrogenase/oxidase, N-terminal domain"/>
    <property type="match status" value="1"/>
</dbReference>
<dbReference type="InterPro" id="IPR006091">
    <property type="entry name" value="Acyl-CoA_Oxase/DH_mid-dom"/>
</dbReference>
<dbReference type="InterPro" id="IPR009100">
    <property type="entry name" value="AcylCoA_DH/oxidase_NM_dom_sf"/>
</dbReference>
<evidence type="ECO:0000256" key="7">
    <source>
        <dbReference type="ARBA" id="ARBA00071575"/>
    </source>
</evidence>
<dbReference type="EMBL" id="APMY01000096">
    <property type="protein sequence ID" value="EOM75317.1"/>
    <property type="molecule type" value="Genomic_DNA"/>
</dbReference>
<dbReference type="FunFam" id="1.10.540.10:FF:000023">
    <property type="entry name" value="Acyl-CoA dehydrogenase FadE25"/>
    <property type="match status" value="1"/>
</dbReference>
<evidence type="ECO:0000259" key="12">
    <source>
        <dbReference type="Pfam" id="PF02771"/>
    </source>
</evidence>
<dbReference type="PROSITE" id="PS00073">
    <property type="entry name" value="ACYL_COA_DH_2"/>
    <property type="match status" value="1"/>
</dbReference>
<dbReference type="Pfam" id="PF02771">
    <property type="entry name" value="Acyl-CoA_dh_N"/>
    <property type="match status" value="1"/>
</dbReference>
<dbReference type="SUPFAM" id="SSF56645">
    <property type="entry name" value="Acyl-CoA dehydrogenase NM domain-like"/>
    <property type="match status" value="1"/>
</dbReference>
<feature type="domain" description="Acyl-CoA oxidase/dehydrogenase middle" evidence="11">
    <location>
        <begin position="178"/>
        <end position="272"/>
    </location>
</feature>
<keyword evidence="3 8" id="KW-0285">Flavoprotein</keyword>
<dbReference type="FunFam" id="2.40.110.10:FF:000001">
    <property type="entry name" value="Acyl-CoA dehydrogenase, mitochondrial"/>
    <property type="match status" value="1"/>
</dbReference>
<evidence type="ECO:0000259" key="10">
    <source>
        <dbReference type="Pfam" id="PF00441"/>
    </source>
</evidence>
<keyword evidence="14" id="KW-1185">Reference proteome</keyword>
<dbReference type="CDD" id="cd01158">
    <property type="entry name" value="SCAD_SBCAD"/>
    <property type="match status" value="1"/>
</dbReference>
<feature type="region of interest" description="Disordered" evidence="9">
    <location>
        <begin position="17"/>
        <end position="52"/>
    </location>
</feature>
<protein>
    <recommendedName>
        <fullName evidence="7">Probable acyl-CoA dehydrogenase fadE25</fullName>
    </recommendedName>
</protein>
<gene>
    <name evidence="13" type="ORF">Rrhod_3374</name>
</gene>
<dbReference type="PANTHER" id="PTHR43884:SF12">
    <property type="entry name" value="ISOVALERYL-COA DEHYDROGENASE, MITOCHONDRIAL-RELATED"/>
    <property type="match status" value="1"/>
</dbReference>
<evidence type="ECO:0000256" key="6">
    <source>
        <dbReference type="ARBA" id="ARBA00052546"/>
    </source>
</evidence>
<keyword evidence="5 8" id="KW-0560">Oxidoreductase</keyword>
<dbReference type="AlphaFoldDB" id="R7WJ73"/>
<evidence type="ECO:0000256" key="2">
    <source>
        <dbReference type="ARBA" id="ARBA00009347"/>
    </source>
</evidence>
<accession>R7WJ73</accession>
<evidence type="ECO:0000313" key="13">
    <source>
        <dbReference type="EMBL" id="EOM75317.1"/>
    </source>
</evidence>
<dbReference type="STRING" id="38312.GCA_000720375_00793"/>
<feature type="domain" description="Acyl-CoA dehydrogenase/oxidase N-terminal" evidence="12">
    <location>
        <begin position="63"/>
        <end position="173"/>
    </location>
</feature>
<name>R7WJ73_9NOCA</name>
<proteinExistence type="inferred from homology"/>
<dbReference type="InterPro" id="IPR046373">
    <property type="entry name" value="Acyl-CoA_Oxase/DH_mid-dom_sf"/>
</dbReference>
<comment type="catalytic activity">
    <reaction evidence="6">
        <text>a 2,3-saturated acyl-CoA + A = a 2,3-dehydroacyl-CoA + AH2</text>
        <dbReference type="Rhea" id="RHEA:48608"/>
        <dbReference type="ChEBI" id="CHEBI:13193"/>
        <dbReference type="ChEBI" id="CHEBI:17499"/>
        <dbReference type="ChEBI" id="CHEBI:60015"/>
        <dbReference type="ChEBI" id="CHEBI:65111"/>
    </reaction>
</comment>
<evidence type="ECO:0000256" key="5">
    <source>
        <dbReference type="ARBA" id="ARBA00023002"/>
    </source>
</evidence>
<dbReference type="InterPro" id="IPR037069">
    <property type="entry name" value="AcylCoA_DH/ox_N_sf"/>
</dbReference>
<evidence type="ECO:0000256" key="3">
    <source>
        <dbReference type="ARBA" id="ARBA00022630"/>
    </source>
</evidence>
<dbReference type="PIRSF" id="PIRSF016578">
    <property type="entry name" value="HsaA"/>
    <property type="match status" value="1"/>
</dbReference>
<dbReference type="Gene3D" id="1.20.140.10">
    <property type="entry name" value="Butyryl-CoA Dehydrogenase, subunit A, domain 3"/>
    <property type="match status" value="1"/>
</dbReference>
<keyword evidence="4 8" id="KW-0274">FAD</keyword>
<dbReference type="Proteomes" id="UP000013525">
    <property type="component" value="Unassembled WGS sequence"/>
</dbReference>
<dbReference type="SUPFAM" id="SSF47203">
    <property type="entry name" value="Acyl-CoA dehydrogenase C-terminal domain-like"/>
    <property type="match status" value="1"/>
</dbReference>
<dbReference type="InterPro" id="IPR036250">
    <property type="entry name" value="AcylCo_DH-like_C"/>
</dbReference>
<reference evidence="13 14" key="1">
    <citation type="journal article" date="2013" name="Genome Announc.">
        <title>Draft Genome Sequence of Rhodococcus rhodnii Strain LMG5362, a Symbiont of Rhodnius prolixus (Hemiptera, Reduviidae, Triatominae), the Principle Vector of Trypanosoma cruzi.</title>
        <authorList>
            <person name="Pachebat J.A."/>
            <person name="van Keulen G."/>
            <person name="Whitten M.M."/>
            <person name="Girdwood S."/>
            <person name="Del Sol R."/>
            <person name="Dyson P.J."/>
            <person name="Facey P.D."/>
        </authorList>
    </citation>
    <scope>NUCLEOTIDE SEQUENCE [LARGE SCALE GENOMIC DNA]</scope>
    <source>
        <strain evidence="13 14">LMG 5362</strain>
    </source>
</reference>
<dbReference type="PROSITE" id="PS00072">
    <property type="entry name" value="ACYL_COA_DH_1"/>
    <property type="match status" value="1"/>
</dbReference>
<dbReference type="Gene3D" id="2.40.110.10">
    <property type="entry name" value="Butyryl-CoA Dehydrogenase, subunit A, domain 2"/>
    <property type="match status" value="1"/>
</dbReference>
<evidence type="ECO:0000259" key="11">
    <source>
        <dbReference type="Pfam" id="PF02770"/>
    </source>
</evidence>
<dbReference type="FunFam" id="1.20.140.10:FF:000004">
    <property type="entry name" value="Acyl-CoA dehydrogenase FadE25"/>
    <property type="match status" value="1"/>
</dbReference>
<evidence type="ECO:0000256" key="4">
    <source>
        <dbReference type="ARBA" id="ARBA00022827"/>
    </source>
</evidence>
<sequence>MEWVWIRPALSIGPPQHLAPSATFRRQPAATTTDPDKPDRSRHRGVRSPMAGNPDFDLFKLGEEHDELRAAIRALAEKEIAPYAKDVDENSRFPEEALTALVNSGFNAVHVPEQYDGQGADSVATCIVIEEVARVCGSSSLIPAVNKLGTMGLILNGSEELKQQVLPTLASGEAMASYALSEREAGSDAASMRTRAKKDGDDWILNGSKCWITNGGKSTWYTVMAVTDADKGASGISSFIVHKDDPGFVVGPLEHKLGIKGSPTAELYFENCRIPGDRIIGAEGTGFKTALETLDHTRPTIGAQAVGLAQGALDAAIEYTKDRKQFGQSISKFQGVQFMIADMAMKVEAARLMVYTSAARAERGEKNLGFISSAAKCFASDVAMEVTTDAVQLFGGAGYTTDFPVERMMRDAKITQIYEGTNQIQRVVMSRALLGK</sequence>
<dbReference type="eggNOG" id="COG1960">
    <property type="taxonomic scope" value="Bacteria"/>
</dbReference>